<evidence type="ECO:0000256" key="2">
    <source>
        <dbReference type="ARBA" id="ARBA00023012"/>
    </source>
</evidence>
<keyword evidence="9" id="KW-1185">Reference proteome</keyword>
<dbReference type="InterPro" id="IPR011006">
    <property type="entry name" value="CheY-like_superfamily"/>
</dbReference>
<dbReference type="SUPFAM" id="SSF52172">
    <property type="entry name" value="CheY-like"/>
    <property type="match status" value="1"/>
</dbReference>
<proteinExistence type="predicted"/>
<dbReference type="PANTHER" id="PTHR48111:SF1">
    <property type="entry name" value="TWO-COMPONENT RESPONSE REGULATOR ORR33"/>
    <property type="match status" value="1"/>
</dbReference>
<dbReference type="GO" id="GO:0003677">
    <property type="term" value="F:DNA binding"/>
    <property type="evidence" value="ECO:0007669"/>
    <property type="project" value="UniProtKB-KW"/>
</dbReference>
<dbReference type="InterPro" id="IPR001789">
    <property type="entry name" value="Sig_transdc_resp-reg_receiver"/>
</dbReference>
<dbReference type="PROSITE" id="PS50110">
    <property type="entry name" value="RESPONSE_REGULATORY"/>
    <property type="match status" value="1"/>
</dbReference>
<keyword evidence="3" id="KW-0805">Transcription regulation</keyword>
<dbReference type="EMBL" id="JBHTAR010000011">
    <property type="protein sequence ID" value="MFC7200548.1"/>
    <property type="molecule type" value="Genomic_DNA"/>
</dbReference>
<evidence type="ECO:0000313" key="9">
    <source>
        <dbReference type="Proteomes" id="UP001596447"/>
    </source>
</evidence>
<reference evidence="8 9" key="1">
    <citation type="journal article" date="2019" name="Int. J. Syst. Evol. Microbiol.">
        <title>The Global Catalogue of Microorganisms (GCM) 10K type strain sequencing project: providing services to taxonomists for standard genome sequencing and annotation.</title>
        <authorList>
            <consortium name="The Broad Institute Genomics Platform"/>
            <consortium name="The Broad Institute Genome Sequencing Center for Infectious Disease"/>
            <person name="Wu L."/>
            <person name="Ma J."/>
        </authorList>
    </citation>
    <scope>NUCLEOTIDE SEQUENCE [LARGE SCALE GENOMIC DNA]</scope>
    <source>
        <strain evidence="8 9">XZGYJ-43</strain>
    </source>
</reference>
<dbReference type="InterPro" id="IPR039420">
    <property type="entry name" value="WalR-like"/>
</dbReference>
<dbReference type="Pfam" id="PF08663">
    <property type="entry name" value="HalX"/>
    <property type="match status" value="1"/>
</dbReference>
<dbReference type="Pfam" id="PF00072">
    <property type="entry name" value="Response_reg"/>
    <property type="match status" value="1"/>
</dbReference>
<dbReference type="Proteomes" id="UP001596447">
    <property type="component" value="Unassembled WGS sequence"/>
</dbReference>
<evidence type="ECO:0000259" key="7">
    <source>
        <dbReference type="PROSITE" id="PS50110"/>
    </source>
</evidence>
<feature type="domain" description="Response regulatory" evidence="7">
    <location>
        <begin position="35"/>
        <end position="144"/>
    </location>
</feature>
<evidence type="ECO:0000256" key="1">
    <source>
        <dbReference type="ARBA" id="ARBA00022553"/>
    </source>
</evidence>
<gene>
    <name evidence="8" type="ORF">ACFQJ9_14175</name>
</gene>
<evidence type="ECO:0000256" key="3">
    <source>
        <dbReference type="ARBA" id="ARBA00023015"/>
    </source>
</evidence>
<dbReference type="InterPro" id="IPR013971">
    <property type="entry name" value="HalX_domain"/>
</dbReference>
<protein>
    <submittedName>
        <fullName evidence="8">Response regulator transcription factor</fullName>
    </submittedName>
</protein>
<dbReference type="Gene3D" id="3.40.50.2300">
    <property type="match status" value="1"/>
</dbReference>
<dbReference type="PANTHER" id="PTHR48111">
    <property type="entry name" value="REGULATOR OF RPOS"/>
    <property type="match status" value="1"/>
</dbReference>
<evidence type="ECO:0000313" key="8">
    <source>
        <dbReference type="EMBL" id="MFC7200548.1"/>
    </source>
</evidence>
<keyword evidence="4" id="KW-0238">DNA-binding</keyword>
<dbReference type="GO" id="GO:0000160">
    <property type="term" value="P:phosphorelay signal transduction system"/>
    <property type="evidence" value="ECO:0007669"/>
    <property type="project" value="UniProtKB-KW"/>
</dbReference>
<name>A0ABD5Z5V5_9EURY</name>
<dbReference type="CDD" id="cd00156">
    <property type="entry name" value="REC"/>
    <property type="match status" value="1"/>
</dbReference>
<evidence type="ECO:0000256" key="5">
    <source>
        <dbReference type="ARBA" id="ARBA00023163"/>
    </source>
</evidence>
<dbReference type="AlphaFoldDB" id="A0ABD5Z5V5"/>
<evidence type="ECO:0000256" key="6">
    <source>
        <dbReference type="PROSITE-ProRule" id="PRU00169"/>
    </source>
</evidence>
<comment type="caution">
    <text evidence="8">The sequence shown here is derived from an EMBL/GenBank/DDBJ whole genome shotgun (WGS) entry which is preliminary data.</text>
</comment>
<sequence length="221" mass="25035">MDAAVPVAPRSEFGGSVPRCDGGERVGRGVERPDGVVMVVDDEELTETVQLWLEPHWDVVLAHDGDEAVEEYGPHVDVVLLDRRMPTVSGSTALQRIRSQDGEARVAMMTAVEPDFDIADMEFDMYVRKPVSQNELVESVTELLRRTLYIREVRALFSLGAKLGALQEQYPADDLTEDERYQSLRGEFERLESKAADRLEHLDTDDLEERIVETSSTRDWR</sequence>
<keyword evidence="2" id="KW-0902">Two-component regulatory system</keyword>
<dbReference type="SMART" id="SM00448">
    <property type="entry name" value="REC"/>
    <property type="match status" value="1"/>
</dbReference>
<evidence type="ECO:0000256" key="4">
    <source>
        <dbReference type="ARBA" id="ARBA00023125"/>
    </source>
</evidence>
<accession>A0ABD5Z5V5</accession>
<dbReference type="RefSeq" id="WP_279527325.1">
    <property type="nucleotide sequence ID" value="NZ_CP122312.1"/>
</dbReference>
<organism evidence="8 9">
    <name type="scientific">Halospeciosus flavus</name>
    <dbReference type="NCBI Taxonomy" id="3032283"/>
    <lineage>
        <taxon>Archaea</taxon>
        <taxon>Methanobacteriati</taxon>
        <taxon>Methanobacteriota</taxon>
        <taxon>Stenosarchaea group</taxon>
        <taxon>Halobacteria</taxon>
        <taxon>Halobacteriales</taxon>
        <taxon>Halobacteriaceae</taxon>
        <taxon>Halospeciosus</taxon>
    </lineage>
</organism>
<keyword evidence="1 6" id="KW-0597">Phosphoprotein</keyword>
<keyword evidence="5" id="KW-0804">Transcription</keyword>
<feature type="modified residue" description="4-aspartylphosphate" evidence="6">
    <location>
        <position position="82"/>
    </location>
</feature>